<evidence type="ECO:0000313" key="7">
    <source>
        <dbReference type="EMBL" id="CAD8921444.1"/>
    </source>
</evidence>
<dbReference type="InterPro" id="IPR001806">
    <property type="entry name" value="Small_GTPase"/>
</dbReference>
<evidence type="ECO:0000256" key="2">
    <source>
        <dbReference type="ARBA" id="ARBA00022741"/>
    </source>
</evidence>
<reference evidence="7" key="1">
    <citation type="submission" date="2021-01" db="EMBL/GenBank/DDBJ databases">
        <authorList>
            <person name="Corre E."/>
            <person name="Pelletier E."/>
            <person name="Niang G."/>
            <person name="Scheremetjew M."/>
            <person name="Finn R."/>
            <person name="Kale V."/>
            <person name="Holt S."/>
            <person name="Cochrane G."/>
            <person name="Meng A."/>
            <person name="Brown T."/>
            <person name="Cohen L."/>
        </authorList>
    </citation>
    <scope>NUCLEOTIDE SEQUENCE</scope>
    <source>
        <strain evidence="7">Ms1</strain>
    </source>
</reference>
<evidence type="ECO:0000256" key="6">
    <source>
        <dbReference type="RuleBase" id="RU367128"/>
    </source>
</evidence>
<dbReference type="GO" id="GO:0005770">
    <property type="term" value="C:late endosome"/>
    <property type="evidence" value="ECO:0007669"/>
    <property type="project" value="TreeGrafter"/>
</dbReference>
<dbReference type="PROSITE" id="PS51419">
    <property type="entry name" value="RAB"/>
    <property type="match status" value="1"/>
</dbReference>
<dbReference type="NCBIfam" id="TIGR00231">
    <property type="entry name" value="small_GTP"/>
    <property type="match status" value="1"/>
</dbReference>
<dbReference type="InterPro" id="IPR005225">
    <property type="entry name" value="Small_GTP-bd"/>
</dbReference>
<dbReference type="GO" id="GO:0005802">
    <property type="term" value="C:trans-Golgi network"/>
    <property type="evidence" value="ECO:0007669"/>
    <property type="project" value="UniProtKB-UniRule"/>
</dbReference>
<keyword evidence="6" id="KW-0472">Membrane</keyword>
<dbReference type="PROSITE" id="PS51421">
    <property type="entry name" value="RAS"/>
    <property type="match status" value="1"/>
</dbReference>
<dbReference type="SUPFAM" id="SSF52540">
    <property type="entry name" value="P-loop containing nucleoside triphosphate hydrolases"/>
    <property type="match status" value="1"/>
</dbReference>
<dbReference type="CDD" id="cd04107">
    <property type="entry name" value="Rab32_Rab38"/>
    <property type="match status" value="1"/>
</dbReference>
<evidence type="ECO:0000256" key="4">
    <source>
        <dbReference type="ARBA" id="ARBA00023288"/>
    </source>
</evidence>
<dbReference type="SMART" id="SM00173">
    <property type="entry name" value="RAS"/>
    <property type="match status" value="1"/>
</dbReference>
<accession>A0A7S1GDC3</accession>
<organism evidence="7">
    <name type="scientific">Bicosoecida sp. CB-2014</name>
    <dbReference type="NCBI Taxonomy" id="1486930"/>
    <lineage>
        <taxon>Eukaryota</taxon>
        <taxon>Sar</taxon>
        <taxon>Stramenopiles</taxon>
        <taxon>Bigyra</taxon>
        <taxon>Opalozoa</taxon>
        <taxon>Bicosoecida</taxon>
    </lineage>
</organism>
<keyword evidence="3 6" id="KW-0342">GTP-binding</keyword>
<dbReference type="GO" id="GO:0008333">
    <property type="term" value="P:endosome to lysosome transport"/>
    <property type="evidence" value="ECO:0007669"/>
    <property type="project" value="TreeGrafter"/>
</dbReference>
<dbReference type="SMART" id="SM00174">
    <property type="entry name" value="RHO"/>
    <property type="match status" value="1"/>
</dbReference>
<dbReference type="PROSITE" id="PS51420">
    <property type="entry name" value="RHO"/>
    <property type="match status" value="1"/>
</dbReference>
<dbReference type="PANTHER" id="PTHR47981">
    <property type="entry name" value="RAB FAMILY"/>
    <property type="match status" value="1"/>
</dbReference>
<gene>
    <name evidence="7" type="ORF">BSP0115_LOCUS14706</name>
</gene>
<comment type="subcellular location">
    <subcellularLocation>
        <location evidence="6">Membrane</location>
        <topology evidence="6">Lipid-anchor</topology>
    </subcellularLocation>
</comment>
<dbReference type="PANTHER" id="PTHR47981:SF39">
    <property type="entry name" value="RAS-RELATED PROTEIN RAB"/>
    <property type="match status" value="1"/>
</dbReference>
<dbReference type="Gene3D" id="3.40.50.300">
    <property type="entry name" value="P-loop containing nucleotide triphosphate hydrolases"/>
    <property type="match status" value="1"/>
</dbReference>
<dbReference type="GO" id="GO:0003924">
    <property type="term" value="F:GTPase activity"/>
    <property type="evidence" value="ECO:0007669"/>
    <property type="project" value="UniProtKB-UniRule"/>
</dbReference>
<sequence length="224" mass="23920">MATAGGAGGAGGGAAPKDCVLKVLVLGDPATGKTSFIKRYVTNSFSGQHKPTVGVDFHFRRFEESGTKVALQLWDIAGQDRFGAIYRVYYKDAFGALLVFDLSRPETFASVTKWKHEIDSKVQLPNGKPLPVLLVGNKCDIDSAAASVDKEQLDKFCEDNGFIGWFQTSALANINIEQAVRTLVRNILTHTDAFEAQAAAAEAAEGESTVKVDLATSETPGCCG</sequence>
<dbReference type="GO" id="GO:0045335">
    <property type="term" value="C:phagocytic vesicle"/>
    <property type="evidence" value="ECO:0007669"/>
    <property type="project" value="TreeGrafter"/>
</dbReference>
<dbReference type="AlphaFoldDB" id="A0A7S1GDC3"/>
<dbReference type="GO" id="GO:0005525">
    <property type="term" value="F:GTP binding"/>
    <property type="evidence" value="ECO:0007669"/>
    <property type="project" value="UniProtKB-UniRule"/>
</dbReference>
<keyword evidence="5 6" id="KW-0636">Prenylation</keyword>
<dbReference type="Pfam" id="PF00071">
    <property type="entry name" value="Ras"/>
    <property type="match status" value="1"/>
</dbReference>
<protein>
    <recommendedName>
        <fullName evidence="6">Ras-related protein Rab</fullName>
    </recommendedName>
</protein>
<dbReference type="GO" id="GO:0016020">
    <property type="term" value="C:membrane"/>
    <property type="evidence" value="ECO:0007669"/>
    <property type="project" value="UniProtKB-SubCell"/>
</dbReference>
<comment type="function">
    <text evidence="6">The small GTPases Rab are key regulators in vesicle trafficking.</text>
</comment>
<dbReference type="GO" id="GO:0090385">
    <property type="term" value="P:phagosome-lysosome fusion"/>
    <property type="evidence" value="ECO:0007669"/>
    <property type="project" value="TreeGrafter"/>
</dbReference>
<dbReference type="SMART" id="SM00176">
    <property type="entry name" value="RAN"/>
    <property type="match status" value="1"/>
</dbReference>
<dbReference type="PRINTS" id="PR00449">
    <property type="entry name" value="RASTRNSFRMNG"/>
</dbReference>
<dbReference type="GO" id="GO:0005764">
    <property type="term" value="C:lysosome"/>
    <property type="evidence" value="ECO:0007669"/>
    <property type="project" value="TreeGrafter"/>
</dbReference>
<dbReference type="InterPro" id="IPR030697">
    <property type="entry name" value="Rab29/Rab38/Rab32"/>
</dbReference>
<dbReference type="EMBL" id="HBFS01021890">
    <property type="protein sequence ID" value="CAD8921444.1"/>
    <property type="molecule type" value="Transcribed_RNA"/>
</dbReference>
<proteinExistence type="inferred from homology"/>
<comment type="similarity">
    <text evidence="1 6">Belongs to the small GTPase superfamily. Rab family.</text>
</comment>
<keyword evidence="4 6" id="KW-0449">Lipoprotein</keyword>
<name>A0A7S1GDC3_9STRA</name>
<evidence type="ECO:0000256" key="5">
    <source>
        <dbReference type="ARBA" id="ARBA00023289"/>
    </source>
</evidence>
<dbReference type="InterPro" id="IPR027417">
    <property type="entry name" value="P-loop_NTPase"/>
</dbReference>
<evidence type="ECO:0000256" key="1">
    <source>
        <dbReference type="ARBA" id="ARBA00006270"/>
    </source>
</evidence>
<keyword evidence="2 6" id="KW-0547">Nucleotide-binding</keyword>
<dbReference type="SMART" id="SM00175">
    <property type="entry name" value="RAB"/>
    <property type="match status" value="1"/>
</dbReference>
<dbReference type="FunFam" id="3.40.50.300:FF:000222">
    <property type="entry name" value="RAB32, member RAS oncogene family"/>
    <property type="match status" value="1"/>
</dbReference>
<evidence type="ECO:0000256" key="3">
    <source>
        <dbReference type="ARBA" id="ARBA00023134"/>
    </source>
</evidence>